<dbReference type="InterPro" id="IPR057571">
    <property type="entry name" value="SDR_PhqE-like"/>
</dbReference>
<dbReference type="Pfam" id="PF23441">
    <property type="entry name" value="SDR"/>
    <property type="match status" value="1"/>
</dbReference>
<reference evidence="4 5" key="1">
    <citation type="journal article" date="2013" name="J. Microbiol.">
        <title>Mucilaginibacter ginsenosidivorax sp. nov., with ginsenoside converting activity isolated from sediment.</title>
        <authorList>
            <person name="Kim J.K."/>
            <person name="Choi T.E."/>
            <person name="Liu Q.M."/>
            <person name="Park H.Y."/>
            <person name="Yi T.H."/>
            <person name="Yoon M.H."/>
            <person name="Kim S.C."/>
            <person name="Im W.T."/>
        </authorList>
    </citation>
    <scope>NUCLEOTIDE SEQUENCE [LARGE SCALE GENOMIC DNA]</scope>
    <source>
        <strain evidence="4 5">KHI28</strain>
    </source>
</reference>
<proteinExistence type="inferred from homology"/>
<dbReference type="OrthoDB" id="9806974at2"/>
<dbReference type="Proteomes" id="UP000321362">
    <property type="component" value="Chromosome"/>
</dbReference>
<dbReference type="AlphaFoldDB" id="A0A5B8W413"/>
<dbReference type="SUPFAM" id="SSF51735">
    <property type="entry name" value="NAD(P)-binding Rossmann-fold domains"/>
    <property type="match status" value="1"/>
</dbReference>
<organism evidence="4 5">
    <name type="scientific">Mucilaginibacter ginsenosidivorax</name>
    <dbReference type="NCBI Taxonomy" id="862126"/>
    <lineage>
        <taxon>Bacteria</taxon>
        <taxon>Pseudomonadati</taxon>
        <taxon>Bacteroidota</taxon>
        <taxon>Sphingobacteriia</taxon>
        <taxon>Sphingobacteriales</taxon>
        <taxon>Sphingobacteriaceae</taxon>
        <taxon>Mucilaginibacter</taxon>
    </lineage>
</organism>
<evidence type="ECO:0000256" key="1">
    <source>
        <dbReference type="ARBA" id="ARBA00006484"/>
    </source>
</evidence>
<dbReference type="KEGG" id="mgk:FSB76_22285"/>
<dbReference type="InterPro" id="IPR036291">
    <property type="entry name" value="NAD(P)-bd_dom_sf"/>
</dbReference>
<dbReference type="InterPro" id="IPR002347">
    <property type="entry name" value="SDR_fam"/>
</dbReference>
<keyword evidence="5" id="KW-1185">Reference proteome</keyword>
<keyword evidence="2" id="KW-0521">NADP</keyword>
<dbReference type="EMBL" id="CP042437">
    <property type="protein sequence ID" value="QEC78541.1"/>
    <property type="molecule type" value="Genomic_DNA"/>
</dbReference>
<gene>
    <name evidence="4" type="ORF">FSB76_22285</name>
</gene>
<evidence type="ECO:0000313" key="5">
    <source>
        <dbReference type="Proteomes" id="UP000321362"/>
    </source>
</evidence>
<dbReference type="PANTHER" id="PTHR43477:SF1">
    <property type="entry name" value="DIHYDROANTICAPSIN 7-DEHYDROGENASE"/>
    <property type="match status" value="1"/>
</dbReference>
<dbReference type="GO" id="GO:0016491">
    <property type="term" value="F:oxidoreductase activity"/>
    <property type="evidence" value="ECO:0007669"/>
    <property type="project" value="UniProtKB-KW"/>
</dbReference>
<dbReference type="PRINTS" id="PR00081">
    <property type="entry name" value="GDHRDH"/>
</dbReference>
<evidence type="ECO:0000313" key="4">
    <source>
        <dbReference type="EMBL" id="QEC78541.1"/>
    </source>
</evidence>
<comment type="similarity">
    <text evidence="1">Belongs to the short-chain dehydrogenases/reductases (SDR) family.</text>
</comment>
<accession>A0A5B8W413</accession>
<dbReference type="Gene3D" id="3.40.50.720">
    <property type="entry name" value="NAD(P)-binding Rossmann-like Domain"/>
    <property type="match status" value="1"/>
</dbReference>
<keyword evidence="3" id="KW-0560">Oxidoreductase</keyword>
<dbReference type="RefSeq" id="WP_147057280.1">
    <property type="nucleotide sequence ID" value="NZ_CP042437.1"/>
</dbReference>
<protein>
    <submittedName>
        <fullName evidence="4">SDR family oxidoreductase</fullName>
    </submittedName>
</protein>
<evidence type="ECO:0000256" key="2">
    <source>
        <dbReference type="ARBA" id="ARBA00022857"/>
    </source>
</evidence>
<dbReference type="CDD" id="cd11731">
    <property type="entry name" value="Lin1944_like_SDR_c"/>
    <property type="match status" value="1"/>
</dbReference>
<evidence type="ECO:0000256" key="3">
    <source>
        <dbReference type="ARBA" id="ARBA00023002"/>
    </source>
</evidence>
<dbReference type="InterPro" id="IPR051122">
    <property type="entry name" value="SDR_DHRS6-like"/>
</dbReference>
<sequence>MNLQGKKVIILGGSSGIGLATAKAAAKDGANVLIVSSNQQKIGEALKVLPSGTEGQAVDLSKEENIRDFFNKAGHFDHLVYCAGENLTLNTIDATNIAQARDFFTLRFWGPFAAVKYGAPFINACGSISLTSGTASARPGAGWSVASSICGAMEGFVRAMAVELAPVRVNCVVPGVIKTPLWDSMPEADRENLYKGVGDALLVKRVGEAEDVAEGFIYLMKQKHGTGQSLLIDGGTVLV</sequence>
<name>A0A5B8W413_9SPHI</name>
<dbReference type="PANTHER" id="PTHR43477">
    <property type="entry name" value="DIHYDROANTICAPSIN 7-DEHYDROGENASE"/>
    <property type="match status" value="1"/>
</dbReference>